<dbReference type="InParanoid" id="A0A2P5DXS8"/>
<evidence type="ECO:0000313" key="1">
    <source>
        <dbReference type="EMBL" id="PON78097.1"/>
    </source>
</evidence>
<protein>
    <submittedName>
        <fullName evidence="1">Uncharacterized protein</fullName>
    </submittedName>
</protein>
<proteinExistence type="predicted"/>
<evidence type="ECO:0000313" key="2">
    <source>
        <dbReference type="Proteomes" id="UP000237000"/>
    </source>
</evidence>
<dbReference type="Proteomes" id="UP000237000">
    <property type="component" value="Unassembled WGS sequence"/>
</dbReference>
<comment type="caution">
    <text evidence="1">The sequence shown here is derived from an EMBL/GenBank/DDBJ whole genome shotgun (WGS) entry which is preliminary data.</text>
</comment>
<name>A0A2P5DXS8_TREOI</name>
<feature type="non-terminal residue" evidence="1">
    <location>
        <position position="1"/>
    </location>
</feature>
<reference evidence="2" key="1">
    <citation type="submission" date="2016-06" db="EMBL/GenBank/DDBJ databases">
        <title>Parallel loss of symbiosis genes in relatives of nitrogen-fixing non-legume Parasponia.</title>
        <authorList>
            <person name="Van Velzen R."/>
            <person name="Holmer R."/>
            <person name="Bu F."/>
            <person name="Rutten L."/>
            <person name="Van Zeijl A."/>
            <person name="Liu W."/>
            <person name="Santuari L."/>
            <person name="Cao Q."/>
            <person name="Sharma T."/>
            <person name="Shen D."/>
            <person name="Roswanjaya Y."/>
            <person name="Wardhani T."/>
            <person name="Kalhor M.S."/>
            <person name="Jansen J."/>
            <person name="Van den Hoogen J."/>
            <person name="Gungor B."/>
            <person name="Hartog M."/>
            <person name="Hontelez J."/>
            <person name="Verver J."/>
            <person name="Yang W.-C."/>
            <person name="Schijlen E."/>
            <person name="Repin R."/>
            <person name="Schilthuizen M."/>
            <person name="Schranz E."/>
            <person name="Heidstra R."/>
            <person name="Miyata K."/>
            <person name="Fedorova E."/>
            <person name="Kohlen W."/>
            <person name="Bisseling T."/>
            <person name="Smit S."/>
            <person name="Geurts R."/>
        </authorList>
    </citation>
    <scope>NUCLEOTIDE SEQUENCE [LARGE SCALE GENOMIC DNA]</scope>
    <source>
        <strain evidence="2">cv. RG33-2</strain>
    </source>
</reference>
<keyword evidence="2" id="KW-1185">Reference proteome</keyword>
<sequence>CGLDSIVRNDEGDTLIDVVIGGLGMEQFDLTKAMTIRIGISIAIQAGFGL</sequence>
<dbReference type="AlphaFoldDB" id="A0A2P5DXS8"/>
<accession>A0A2P5DXS8</accession>
<organism evidence="1 2">
    <name type="scientific">Trema orientale</name>
    <name type="common">Charcoal tree</name>
    <name type="synonym">Celtis orientalis</name>
    <dbReference type="NCBI Taxonomy" id="63057"/>
    <lineage>
        <taxon>Eukaryota</taxon>
        <taxon>Viridiplantae</taxon>
        <taxon>Streptophyta</taxon>
        <taxon>Embryophyta</taxon>
        <taxon>Tracheophyta</taxon>
        <taxon>Spermatophyta</taxon>
        <taxon>Magnoliopsida</taxon>
        <taxon>eudicotyledons</taxon>
        <taxon>Gunneridae</taxon>
        <taxon>Pentapetalae</taxon>
        <taxon>rosids</taxon>
        <taxon>fabids</taxon>
        <taxon>Rosales</taxon>
        <taxon>Cannabaceae</taxon>
        <taxon>Trema</taxon>
    </lineage>
</organism>
<gene>
    <name evidence="1" type="ORF">TorRG33x02_239340</name>
</gene>
<dbReference type="EMBL" id="JXTC01000243">
    <property type="protein sequence ID" value="PON78097.1"/>
    <property type="molecule type" value="Genomic_DNA"/>
</dbReference>